<dbReference type="KEGG" id="tai:Taci_0035"/>
<dbReference type="STRING" id="525903.Taci_0035"/>
<keyword evidence="3" id="KW-1185">Reference proteome</keyword>
<evidence type="ECO:0000313" key="3">
    <source>
        <dbReference type="Proteomes" id="UP000002030"/>
    </source>
</evidence>
<dbReference type="OrthoDB" id="9799122at2"/>
<dbReference type="EnsemblBacteria" id="ACZ18275">
    <property type="protein sequence ID" value="ACZ18275"/>
    <property type="gene ID" value="Taci_0035"/>
</dbReference>
<dbReference type="InterPro" id="IPR036249">
    <property type="entry name" value="Thioredoxin-like_sf"/>
</dbReference>
<gene>
    <name evidence="2" type="ordered locus">Taci_0035</name>
</gene>
<protein>
    <submittedName>
        <fullName evidence="2">DSBA oxidoreductase</fullName>
    </submittedName>
</protein>
<evidence type="ECO:0000313" key="2">
    <source>
        <dbReference type="EMBL" id="ACZ18275.1"/>
    </source>
</evidence>
<proteinExistence type="predicted"/>
<dbReference type="RefSeq" id="WP_012868791.1">
    <property type="nucleotide sequence ID" value="NC_013522.1"/>
</dbReference>
<organism evidence="2 3">
    <name type="scientific">Thermanaerovibrio acidaminovorans (strain ATCC 49978 / DSM 6589 / Su883)</name>
    <name type="common">Selenomonas acidaminovorans</name>
    <dbReference type="NCBI Taxonomy" id="525903"/>
    <lineage>
        <taxon>Bacteria</taxon>
        <taxon>Thermotogati</taxon>
        <taxon>Synergistota</taxon>
        <taxon>Synergistia</taxon>
        <taxon>Synergistales</taxon>
        <taxon>Synergistaceae</taxon>
        <taxon>Thermanaerovibrio</taxon>
    </lineage>
</organism>
<dbReference type="AlphaFoldDB" id="D1B7M2"/>
<dbReference type="SMR" id="D1B7M2"/>
<feature type="domain" description="DSBA-like thioredoxin" evidence="1">
    <location>
        <begin position="2"/>
        <end position="165"/>
    </location>
</feature>
<dbReference type="SUPFAM" id="SSF52833">
    <property type="entry name" value="Thioredoxin-like"/>
    <property type="match status" value="1"/>
</dbReference>
<dbReference type="Proteomes" id="UP000002030">
    <property type="component" value="Chromosome"/>
</dbReference>
<dbReference type="Gene3D" id="3.40.30.10">
    <property type="entry name" value="Glutaredoxin"/>
    <property type="match status" value="1"/>
</dbReference>
<dbReference type="GO" id="GO:0016491">
    <property type="term" value="F:oxidoreductase activity"/>
    <property type="evidence" value="ECO:0007669"/>
    <property type="project" value="InterPro"/>
</dbReference>
<sequence>MEVFFDFACPYCYLVWSFLGRLGMLEGDLKWSPWMIRPDVPQGGLRRRWPLLDELRRLGSDAEVPFAELEIIPNTRRALLAYLWADQRGLSREALKATFLGFFAQGRDIGDPRELCALYAEGGLPDPSQAFEDVALMERLGQLDVRAEAIGVEVVPSFVEGDRVVLSWRTSFVMKDLAEFMRGRGI</sequence>
<evidence type="ECO:0000259" key="1">
    <source>
        <dbReference type="Pfam" id="PF01323"/>
    </source>
</evidence>
<dbReference type="InterPro" id="IPR001853">
    <property type="entry name" value="DSBA-like_thioredoxin_dom"/>
</dbReference>
<dbReference type="Pfam" id="PF01323">
    <property type="entry name" value="DSBA"/>
    <property type="match status" value="1"/>
</dbReference>
<dbReference type="HOGENOM" id="CLU_069253_0_4_0"/>
<reference evidence="2 3" key="1">
    <citation type="journal article" date="2009" name="Stand. Genomic Sci.">
        <title>Complete genome sequence of Thermanaerovibrio acidaminovorans type strain (Su883).</title>
        <authorList>
            <person name="Chovatia M."/>
            <person name="Sikorski J."/>
            <person name="Schroder M."/>
            <person name="Lapidus A."/>
            <person name="Nolan M."/>
            <person name="Tice H."/>
            <person name="Glavina Del Rio T."/>
            <person name="Copeland A."/>
            <person name="Cheng J.F."/>
            <person name="Lucas S."/>
            <person name="Chen F."/>
            <person name="Bruce D."/>
            <person name="Goodwin L."/>
            <person name="Pitluck S."/>
            <person name="Ivanova N."/>
            <person name="Mavromatis K."/>
            <person name="Ovchinnikova G."/>
            <person name="Pati A."/>
            <person name="Chen A."/>
            <person name="Palaniappan K."/>
            <person name="Land M."/>
            <person name="Hauser L."/>
            <person name="Chang Y.J."/>
            <person name="Jeffries C.D."/>
            <person name="Chain P."/>
            <person name="Saunders E."/>
            <person name="Detter J.C."/>
            <person name="Brettin T."/>
            <person name="Rohde M."/>
            <person name="Goker M."/>
            <person name="Spring S."/>
            <person name="Bristow J."/>
            <person name="Markowitz V."/>
            <person name="Hugenholtz P."/>
            <person name="Kyrpides N.C."/>
            <person name="Klenk H.P."/>
            <person name="Eisen J.A."/>
        </authorList>
    </citation>
    <scope>NUCLEOTIDE SEQUENCE [LARGE SCALE GENOMIC DNA]</scope>
    <source>
        <strain evidence="3">ATCC 49978 / DSM 6589 / Su883</strain>
    </source>
</reference>
<dbReference type="EMBL" id="CP001818">
    <property type="protein sequence ID" value="ACZ18275.1"/>
    <property type="molecule type" value="Genomic_DNA"/>
</dbReference>
<name>D1B7M2_THEAS</name>
<dbReference type="eggNOG" id="COG2761">
    <property type="taxonomic scope" value="Bacteria"/>
</dbReference>
<accession>D1B7M2</accession>